<evidence type="ECO:0000256" key="9">
    <source>
        <dbReference type="ARBA" id="ARBA00023065"/>
    </source>
</evidence>
<keyword evidence="5" id="KW-0762">Sugar transport</keyword>
<evidence type="ECO:0000256" key="2">
    <source>
        <dbReference type="ARBA" id="ARBA00009450"/>
    </source>
</evidence>
<comment type="similarity">
    <text evidence="2">Belongs to the BexD/CtrA/VexA family.</text>
</comment>
<dbReference type="Pfam" id="PF22461">
    <property type="entry name" value="SLBB_2"/>
    <property type="match status" value="2"/>
</dbReference>
<comment type="subcellular location">
    <subcellularLocation>
        <location evidence="1">Cell outer membrane</location>
        <topology evidence="1">Multi-pass membrane protein</topology>
    </subcellularLocation>
</comment>
<evidence type="ECO:0000259" key="18">
    <source>
        <dbReference type="Pfam" id="PF22461"/>
    </source>
</evidence>
<keyword evidence="7 16" id="KW-0732">Signal</keyword>
<dbReference type="EMBL" id="FSRU01000002">
    <property type="protein sequence ID" value="SIO57538.1"/>
    <property type="molecule type" value="Genomic_DNA"/>
</dbReference>
<dbReference type="InterPro" id="IPR054765">
    <property type="entry name" value="SLBB_dom"/>
</dbReference>
<dbReference type="GO" id="GO:0006811">
    <property type="term" value="P:monoatomic ion transport"/>
    <property type="evidence" value="ECO:0007669"/>
    <property type="project" value="UniProtKB-KW"/>
</dbReference>
<feature type="compositionally biased region" description="Low complexity" evidence="15">
    <location>
        <begin position="129"/>
        <end position="143"/>
    </location>
</feature>
<dbReference type="RefSeq" id="WP_074298272.1">
    <property type="nucleotide sequence ID" value="NZ_FSRU01000002.1"/>
</dbReference>
<evidence type="ECO:0000259" key="17">
    <source>
        <dbReference type="Pfam" id="PF02563"/>
    </source>
</evidence>
<dbReference type="InterPro" id="IPR049712">
    <property type="entry name" value="Poly_export"/>
</dbReference>
<dbReference type="Gene3D" id="3.10.560.10">
    <property type="entry name" value="Outer membrane lipoprotein wza domain like"/>
    <property type="match status" value="2"/>
</dbReference>
<keyword evidence="10" id="KW-0626">Porin</keyword>
<evidence type="ECO:0000313" key="20">
    <source>
        <dbReference type="Proteomes" id="UP000185151"/>
    </source>
</evidence>
<evidence type="ECO:0000256" key="1">
    <source>
        <dbReference type="ARBA" id="ARBA00004571"/>
    </source>
</evidence>
<name>A0A1N6KLU4_9BURK</name>
<dbReference type="PANTHER" id="PTHR33619">
    <property type="entry name" value="POLYSACCHARIDE EXPORT PROTEIN GFCE-RELATED"/>
    <property type="match status" value="1"/>
</dbReference>
<evidence type="ECO:0000256" key="11">
    <source>
        <dbReference type="ARBA" id="ARBA00023136"/>
    </source>
</evidence>
<dbReference type="Gene3D" id="3.30.1950.10">
    <property type="entry name" value="wza like domain"/>
    <property type="match status" value="1"/>
</dbReference>
<dbReference type="PANTHER" id="PTHR33619:SF3">
    <property type="entry name" value="POLYSACCHARIDE EXPORT PROTEIN GFCE-RELATED"/>
    <property type="match status" value="1"/>
</dbReference>
<keyword evidence="11" id="KW-0472">Membrane</keyword>
<evidence type="ECO:0000256" key="14">
    <source>
        <dbReference type="ARBA" id="ARBA00023288"/>
    </source>
</evidence>
<protein>
    <submittedName>
        <fullName evidence="19">Polysaccharide export outer membrane protein</fullName>
    </submittedName>
</protein>
<keyword evidence="14" id="KW-0449">Lipoprotein</keyword>
<evidence type="ECO:0000256" key="7">
    <source>
        <dbReference type="ARBA" id="ARBA00022729"/>
    </source>
</evidence>
<feature type="region of interest" description="Disordered" evidence="15">
    <location>
        <begin position="104"/>
        <end position="151"/>
    </location>
</feature>
<dbReference type="GO" id="GO:0009279">
    <property type="term" value="C:cell outer membrane"/>
    <property type="evidence" value="ECO:0007669"/>
    <property type="project" value="UniProtKB-SubCell"/>
</dbReference>
<accession>A0A1N6KLU4</accession>
<feature type="domain" description="SLBB" evidence="18">
    <location>
        <begin position="207"/>
        <end position="285"/>
    </location>
</feature>
<gene>
    <name evidence="19" type="ORF">SAMN05444165_3891</name>
</gene>
<dbReference type="AlphaFoldDB" id="A0A1N6KLU4"/>
<evidence type="ECO:0000256" key="8">
    <source>
        <dbReference type="ARBA" id="ARBA00023047"/>
    </source>
</evidence>
<dbReference type="Proteomes" id="UP000185151">
    <property type="component" value="Unassembled WGS sequence"/>
</dbReference>
<evidence type="ECO:0000313" key="19">
    <source>
        <dbReference type="EMBL" id="SIO57538.1"/>
    </source>
</evidence>
<dbReference type="PROSITE" id="PS51257">
    <property type="entry name" value="PROKAR_LIPOPROTEIN"/>
    <property type="match status" value="1"/>
</dbReference>
<keyword evidence="13" id="KW-0998">Cell outer membrane</keyword>
<sequence>MISRTIVTGLAVVSLCLFSACSFTPGGFLDTTNLQENKDAEPVATTVQVQPINAGYFSRTSLQATPAATCPLTCLTPKTRAQYEYRIGPGDLLQVIVWDHPELTSPGGGTGSAGTPPLPALSGGGSEGSGNSIAASPSTSPAATGGGEPGGLTLRVAANGTVFFPRVGRIKVEGMTAEQVQRRLTAGLAKTIRGPQLDVSVTGFNSKAVQVLGDVHAPQAQAITAVPLTIIDALNRAGGANADADLQNVGLTRNGQRYPINVASILESGNVLQNVVLNDGDIIDVPDRTNSRVFVLGEISHPSIVPMNRGRLTLADALTSAGSIDSHTSDPHVIYVIRGIDPEAGANGQVTTKLTTPDVYRLDMTQVDALMLMTKFELQARDVIYVQIASSARFNRLLDLITPSLQTLFFTKQLAP</sequence>
<proteinExistence type="inferred from homology"/>
<dbReference type="Pfam" id="PF02563">
    <property type="entry name" value="Poly_export"/>
    <property type="match status" value="1"/>
</dbReference>
<feature type="chain" id="PRO_5013360305" evidence="16">
    <location>
        <begin position="20"/>
        <end position="416"/>
    </location>
</feature>
<dbReference type="OrthoDB" id="9815244at2"/>
<keyword evidence="4" id="KW-1134">Transmembrane beta strand</keyword>
<organism evidence="19 20">
    <name type="scientific">Paraburkholderia phenazinium</name>
    <dbReference type="NCBI Taxonomy" id="60549"/>
    <lineage>
        <taxon>Bacteria</taxon>
        <taxon>Pseudomonadati</taxon>
        <taxon>Pseudomonadota</taxon>
        <taxon>Betaproteobacteria</taxon>
        <taxon>Burkholderiales</taxon>
        <taxon>Burkholderiaceae</taxon>
        <taxon>Paraburkholderia</taxon>
    </lineage>
</organism>
<feature type="domain" description="Polysaccharide export protein N-terminal" evidence="17">
    <location>
        <begin position="81"/>
        <end position="202"/>
    </location>
</feature>
<feature type="domain" description="SLBB" evidence="18">
    <location>
        <begin position="292"/>
        <end position="386"/>
    </location>
</feature>
<keyword evidence="8" id="KW-0625">Polysaccharide transport</keyword>
<keyword evidence="9" id="KW-0406">Ion transport</keyword>
<keyword evidence="6" id="KW-0812">Transmembrane</keyword>
<evidence type="ECO:0000256" key="16">
    <source>
        <dbReference type="SAM" id="SignalP"/>
    </source>
</evidence>
<keyword evidence="3" id="KW-0813">Transport</keyword>
<keyword evidence="20" id="KW-1185">Reference proteome</keyword>
<evidence type="ECO:0000256" key="10">
    <source>
        <dbReference type="ARBA" id="ARBA00023114"/>
    </source>
</evidence>
<evidence type="ECO:0000256" key="4">
    <source>
        <dbReference type="ARBA" id="ARBA00022452"/>
    </source>
</evidence>
<dbReference type="GO" id="GO:0015159">
    <property type="term" value="F:polysaccharide transmembrane transporter activity"/>
    <property type="evidence" value="ECO:0007669"/>
    <property type="project" value="InterPro"/>
</dbReference>
<dbReference type="GO" id="GO:0015288">
    <property type="term" value="F:porin activity"/>
    <property type="evidence" value="ECO:0007669"/>
    <property type="project" value="UniProtKB-KW"/>
</dbReference>
<dbReference type="InterPro" id="IPR003715">
    <property type="entry name" value="Poly_export_N"/>
</dbReference>
<dbReference type="GO" id="GO:0046930">
    <property type="term" value="C:pore complex"/>
    <property type="evidence" value="ECO:0007669"/>
    <property type="project" value="UniProtKB-KW"/>
</dbReference>
<evidence type="ECO:0000256" key="13">
    <source>
        <dbReference type="ARBA" id="ARBA00023237"/>
    </source>
</evidence>
<reference evidence="19 20" key="1">
    <citation type="submission" date="2016-11" db="EMBL/GenBank/DDBJ databases">
        <authorList>
            <person name="Jaros S."/>
            <person name="Januszkiewicz K."/>
            <person name="Wedrychowicz H."/>
        </authorList>
    </citation>
    <scope>NUCLEOTIDE SEQUENCE [LARGE SCALE GENOMIC DNA]</scope>
    <source>
        <strain evidence="19 20">GAS95</strain>
    </source>
</reference>
<keyword evidence="12" id="KW-0564">Palmitate</keyword>
<evidence type="ECO:0000256" key="15">
    <source>
        <dbReference type="SAM" id="MobiDB-lite"/>
    </source>
</evidence>
<feature type="signal peptide" evidence="16">
    <location>
        <begin position="1"/>
        <end position="19"/>
    </location>
</feature>
<evidence type="ECO:0000256" key="3">
    <source>
        <dbReference type="ARBA" id="ARBA00022448"/>
    </source>
</evidence>
<evidence type="ECO:0000256" key="12">
    <source>
        <dbReference type="ARBA" id="ARBA00023139"/>
    </source>
</evidence>
<evidence type="ECO:0000256" key="5">
    <source>
        <dbReference type="ARBA" id="ARBA00022597"/>
    </source>
</evidence>
<evidence type="ECO:0000256" key="6">
    <source>
        <dbReference type="ARBA" id="ARBA00022692"/>
    </source>
</evidence>